<accession>A0AAV7USH4</accession>
<evidence type="ECO:0000256" key="1">
    <source>
        <dbReference type="SAM" id="MobiDB-lite"/>
    </source>
</evidence>
<dbReference type="EMBL" id="JANPWB010000004">
    <property type="protein sequence ID" value="KAJ1190899.1"/>
    <property type="molecule type" value="Genomic_DNA"/>
</dbReference>
<dbReference type="Proteomes" id="UP001066276">
    <property type="component" value="Chromosome 2_2"/>
</dbReference>
<comment type="caution">
    <text evidence="2">The sequence shown here is derived from an EMBL/GenBank/DDBJ whole genome shotgun (WGS) entry which is preliminary data.</text>
</comment>
<organism evidence="2 3">
    <name type="scientific">Pleurodeles waltl</name>
    <name type="common">Iberian ribbed newt</name>
    <dbReference type="NCBI Taxonomy" id="8319"/>
    <lineage>
        <taxon>Eukaryota</taxon>
        <taxon>Metazoa</taxon>
        <taxon>Chordata</taxon>
        <taxon>Craniata</taxon>
        <taxon>Vertebrata</taxon>
        <taxon>Euteleostomi</taxon>
        <taxon>Amphibia</taxon>
        <taxon>Batrachia</taxon>
        <taxon>Caudata</taxon>
        <taxon>Salamandroidea</taxon>
        <taxon>Salamandridae</taxon>
        <taxon>Pleurodelinae</taxon>
        <taxon>Pleurodeles</taxon>
    </lineage>
</organism>
<feature type="compositionally biased region" description="Basic residues" evidence="1">
    <location>
        <begin position="52"/>
        <end position="63"/>
    </location>
</feature>
<keyword evidence="3" id="KW-1185">Reference proteome</keyword>
<feature type="region of interest" description="Disordered" evidence="1">
    <location>
        <begin position="36"/>
        <end position="63"/>
    </location>
</feature>
<reference evidence="2" key="1">
    <citation type="journal article" date="2022" name="bioRxiv">
        <title>Sequencing and chromosome-scale assembly of the giantPleurodeles waltlgenome.</title>
        <authorList>
            <person name="Brown T."/>
            <person name="Elewa A."/>
            <person name="Iarovenko S."/>
            <person name="Subramanian E."/>
            <person name="Araus A.J."/>
            <person name="Petzold A."/>
            <person name="Susuki M."/>
            <person name="Suzuki K.-i.T."/>
            <person name="Hayashi T."/>
            <person name="Toyoda A."/>
            <person name="Oliveira C."/>
            <person name="Osipova E."/>
            <person name="Leigh N.D."/>
            <person name="Simon A."/>
            <person name="Yun M.H."/>
        </authorList>
    </citation>
    <scope>NUCLEOTIDE SEQUENCE</scope>
    <source>
        <strain evidence="2">20211129_DDA</strain>
        <tissue evidence="2">Liver</tissue>
    </source>
</reference>
<evidence type="ECO:0000313" key="3">
    <source>
        <dbReference type="Proteomes" id="UP001066276"/>
    </source>
</evidence>
<dbReference type="AlphaFoldDB" id="A0AAV7USH4"/>
<gene>
    <name evidence="2" type="ORF">NDU88_000218</name>
</gene>
<name>A0AAV7USH4_PLEWA</name>
<evidence type="ECO:0000313" key="2">
    <source>
        <dbReference type="EMBL" id="KAJ1190899.1"/>
    </source>
</evidence>
<feature type="compositionally biased region" description="Polar residues" evidence="1">
    <location>
        <begin position="36"/>
        <end position="45"/>
    </location>
</feature>
<proteinExistence type="predicted"/>
<sequence>MFVHQRGVYQRIGASYPHKYMQLHIRHRKSAQQFLVTETPESTLDSRSRTSSTRRKTKKRARRTISTKPMRINTAAGNVRGTYANIAIVCLIAIIKTDAVN</sequence>
<protein>
    <submittedName>
        <fullName evidence="2">Uncharacterized protein</fullName>
    </submittedName>
</protein>